<accession>A0ABS9RME8</accession>
<reference evidence="3" key="1">
    <citation type="submission" date="2022-02" db="EMBL/GenBank/DDBJ databases">
        <title>Aestuariibaculum sp., a marine bacterium isolated from sediment in Guangxi.</title>
        <authorList>
            <person name="Ying J."/>
        </authorList>
    </citation>
    <scope>NUCLEOTIDE SEQUENCE</scope>
    <source>
        <strain evidence="3">L182</strain>
    </source>
</reference>
<dbReference type="PROSITE" id="PS51352">
    <property type="entry name" value="THIOREDOXIN_2"/>
    <property type="match status" value="1"/>
</dbReference>
<evidence type="ECO:0000256" key="1">
    <source>
        <dbReference type="SAM" id="SignalP"/>
    </source>
</evidence>
<feature type="domain" description="Thioredoxin" evidence="2">
    <location>
        <begin position="309"/>
        <end position="443"/>
    </location>
</feature>
<evidence type="ECO:0000313" key="3">
    <source>
        <dbReference type="EMBL" id="MCH4554125.1"/>
    </source>
</evidence>
<gene>
    <name evidence="3" type="ORF">MKW35_15965</name>
</gene>
<dbReference type="CDD" id="cd02966">
    <property type="entry name" value="TlpA_like_family"/>
    <property type="match status" value="1"/>
</dbReference>
<dbReference type="InterPro" id="IPR013766">
    <property type="entry name" value="Thioredoxin_domain"/>
</dbReference>
<dbReference type="PANTHER" id="PTHR42852">
    <property type="entry name" value="THIOL:DISULFIDE INTERCHANGE PROTEIN DSBE"/>
    <property type="match status" value="1"/>
</dbReference>
<comment type="caution">
    <text evidence="3">The sequence shown here is derived from an EMBL/GenBank/DDBJ whole genome shotgun (WGS) entry which is preliminary data.</text>
</comment>
<dbReference type="InterPro" id="IPR036249">
    <property type="entry name" value="Thioredoxin-like_sf"/>
</dbReference>
<evidence type="ECO:0000313" key="4">
    <source>
        <dbReference type="Proteomes" id="UP001156141"/>
    </source>
</evidence>
<dbReference type="PANTHER" id="PTHR42852:SF13">
    <property type="entry name" value="PROTEIN DIPZ"/>
    <property type="match status" value="1"/>
</dbReference>
<dbReference type="InterPro" id="IPR050553">
    <property type="entry name" value="Thioredoxin_ResA/DsbE_sf"/>
</dbReference>
<keyword evidence="1" id="KW-0732">Signal</keyword>
<proteinExistence type="predicted"/>
<dbReference type="Proteomes" id="UP001156141">
    <property type="component" value="Unassembled WGS sequence"/>
</dbReference>
<evidence type="ECO:0000259" key="2">
    <source>
        <dbReference type="PROSITE" id="PS51352"/>
    </source>
</evidence>
<dbReference type="InterPro" id="IPR000866">
    <property type="entry name" value="AhpC/TSA"/>
</dbReference>
<feature type="chain" id="PRO_5045523221" evidence="1">
    <location>
        <begin position="21"/>
        <end position="443"/>
    </location>
</feature>
<feature type="signal peptide" evidence="1">
    <location>
        <begin position="1"/>
        <end position="20"/>
    </location>
</feature>
<dbReference type="EMBL" id="JAKVQD010000012">
    <property type="protein sequence ID" value="MCH4554125.1"/>
    <property type="molecule type" value="Genomic_DNA"/>
</dbReference>
<name>A0ABS9RME8_9FLAO</name>
<dbReference type="Pfam" id="PF00578">
    <property type="entry name" value="AhpC-TSA"/>
    <property type="match status" value="1"/>
</dbReference>
<dbReference type="Gene3D" id="3.40.30.10">
    <property type="entry name" value="Glutaredoxin"/>
    <property type="match status" value="1"/>
</dbReference>
<dbReference type="RefSeq" id="WP_240575467.1">
    <property type="nucleotide sequence ID" value="NZ_CP136709.1"/>
</dbReference>
<dbReference type="SUPFAM" id="SSF52833">
    <property type="entry name" value="Thioredoxin-like"/>
    <property type="match status" value="1"/>
</dbReference>
<sequence>MKKLILTLTINLLIVSTNIAQIPPEAFPLTNSLSGLWRNGEIDKAIESSLELYRLYPPMFIDRIHNTLAQQLEDDSQHYGLTYLEQLLNKENQEINKIIAPIYLWSKAIVAKEEQELTSIKQELKKLQSDSSNYVSKLERYSLLILKELDSKNATNNEYQVEIIEKNISSLKTYPNIIQIVTDRKESEKRAWHRYLIAYSYNYLYSNVSNKEEYLKEASDFSPDLNDRLNTRAYFHDAALLTGNPRQIGYKTKYQKYLVDNNRKSEALDLLSEITFGEPSDYNLNLLKELYKITQNDKAFNIYWESYIHYKGKTAPQIKIQFEKEMLDLTQKSENWIYIDVWGTWCSPCRKELPELQSLYSENQQMENSKLKIYTFSFGSQNLSDFMTENNYTFPVSEIDKQTNDLFEVSGYPTKILISPEGNFIKIPFGVDWKTYIKNYTMM</sequence>
<organism evidence="3 4">
    <name type="scientific">Aestuariibaculum lutulentum</name>
    <dbReference type="NCBI Taxonomy" id="2920935"/>
    <lineage>
        <taxon>Bacteria</taxon>
        <taxon>Pseudomonadati</taxon>
        <taxon>Bacteroidota</taxon>
        <taxon>Flavobacteriia</taxon>
        <taxon>Flavobacteriales</taxon>
        <taxon>Flavobacteriaceae</taxon>
    </lineage>
</organism>
<keyword evidence="4" id="KW-1185">Reference proteome</keyword>
<protein>
    <submittedName>
        <fullName evidence="3">TlpA family protein disulfide reductase</fullName>
    </submittedName>
</protein>